<name>A0A8H2X4A2_9AGAM</name>
<protein>
    <recommendedName>
        <fullName evidence="6">Mid2 domain-containing protein</fullName>
    </recommendedName>
</protein>
<feature type="compositionally biased region" description="Low complexity" evidence="1">
    <location>
        <begin position="204"/>
        <end position="236"/>
    </location>
</feature>
<feature type="signal peptide" evidence="3">
    <location>
        <begin position="1"/>
        <end position="27"/>
    </location>
</feature>
<feature type="compositionally biased region" description="Pro residues" evidence="1">
    <location>
        <begin position="334"/>
        <end position="343"/>
    </location>
</feature>
<evidence type="ECO:0000313" key="5">
    <source>
        <dbReference type="Proteomes" id="UP000663826"/>
    </source>
</evidence>
<keyword evidence="2" id="KW-0812">Transmembrane</keyword>
<evidence type="ECO:0000256" key="1">
    <source>
        <dbReference type="SAM" id="MobiDB-lite"/>
    </source>
</evidence>
<evidence type="ECO:0000313" key="4">
    <source>
        <dbReference type="EMBL" id="CAE6416773.1"/>
    </source>
</evidence>
<evidence type="ECO:0000256" key="3">
    <source>
        <dbReference type="SAM" id="SignalP"/>
    </source>
</evidence>
<feature type="region of interest" description="Disordered" evidence="1">
    <location>
        <begin position="199"/>
        <end position="236"/>
    </location>
</feature>
<keyword evidence="3" id="KW-0732">Signal</keyword>
<dbReference type="Proteomes" id="UP000663826">
    <property type="component" value="Unassembled WGS sequence"/>
</dbReference>
<feature type="transmembrane region" description="Helical" evidence="2">
    <location>
        <begin position="239"/>
        <end position="262"/>
    </location>
</feature>
<keyword evidence="2" id="KW-0472">Membrane</keyword>
<feature type="region of interest" description="Disordered" evidence="1">
    <location>
        <begin position="376"/>
        <end position="396"/>
    </location>
</feature>
<gene>
    <name evidence="4" type="ORF">RDB_LOCUS44411</name>
</gene>
<comment type="caution">
    <text evidence="4">The sequence shown here is derived from an EMBL/GenBank/DDBJ whole genome shotgun (WGS) entry which is preliminary data.</text>
</comment>
<accession>A0A8H2X4A2</accession>
<feature type="region of interest" description="Disordered" evidence="1">
    <location>
        <begin position="418"/>
        <end position="450"/>
    </location>
</feature>
<keyword evidence="2" id="KW-1133">Transmembrane helix</keyword>
<dbReference type="EMBL" id="CAJMWQ010000974">
    <property type="protein sequence ID" value="CAE6416773.1"/>
    <property type="molecule type" value="Genomic_DNA"/>
</dbReference>
<organism evidence="4 5">
    <name type="scientific">Rhizoctonia solani</name>
    <dbReference type="NCBI Taxonomy" id="456999"/>
    <lineage>
        <taxon>Eukaryota</taxon>
        <taxon>Fungi</taxon>
        <taxon>Dikarya</taxon>
        <taxon>Basidiomycota</taxon>
        <taxon>Agaricomycotina</taxon>
        <taxon>Agaricomycetes</taxon>
        <taxon>Cantharellales</taxon>
        <taxon>Ceratobasidiaceae</taxon>
        <taxon>Rhizoctonia</taxon>
    </lineage>
</organism>
<feature type="compositionally biased region" description="Low complexity" evidence="1">
    <location>
        <begin position="376"/>
        <end position="389"/>
    </location>
</feature>
<reference evidence="4" key="1">
    <citation type="submission" date="2021-01" db="EMBL/GenBank/DDBJ databases">
        <authorList>
            <person name="Kaushik A."/>
        </authorList>
    </citation>
    <scope>NUCLEOTIDE SEQUENCE</scope>
    <source>
        <strain evidence="4">AG1-1B</strain>
    </source>
</reference>
<evidence type="ECO:0000256" key="2">
    <source>
        <dbReference type="SAM" id="Phobius"/>
    </source>
</evidence>
<proteinExistence type="predicted"/>
<evidence type="ECO:0008006" key="6">
    <source>
        <dbReference type="Google" id="ProtNLM"/>
    </source>
</evidence>
<feature type="region of interest" description="Disordered" evidence="1">
    <location>
        <begin position="269"/>
        <end position="361"/>
    </location>
</feature>
<feature type="chain" id="PRO_5034729882" description="Mid2 domain-containing protein" evidence="3">
    <location>
        <begin position="28"/>
        <end position="450"/>
    </location>
</feature>
<dbReference type="AlphaFoldDB" id="A0A8H2X4A2"/>
<sequence length="450" mass="48617">MTLARPTGLLRLAALGVLASTYTQASAFSFSYTSPVQCDDITVSWTGGTAPFSLLVTPHTTEHIDTSQRIQWYPWVIHDNTPSNWDNQSGPLSPHNVRRNRCWKRWDIWHINCCLDRSLQQCRPYIWSHYEGAVQPITITGLIPLGKTFILNAPRGDSYTWMTNIAAGTNVVFVVVDAQGRQGGSTDLYTVGSSDDNSCITNDSPGSTAQSGTSTSISTATSTPSSTPTPASQNTSATVIGSSIAGGAVFLVAAASLIWFFLIRNGKRRPDEEDDSMHGINASKRRGRSLDLLPDDRSAHSTAGAAVSYPLPSPQTGDPLDTERGRSVYDPDPYVLPPPPPDAPSYFPRTPNIPEELSESGHTRVMSNGTSTIGMSKAQAAAAASASTSTRPQGPQRFIMHTDAGELDDDDVVELPPMYTQVQPRRTPARTPPTDMSRPGPSTVDDPWRS</sequence>